<protein>
    <recommendedName>
        <fullName evidence="3">Autotransporter domain-containing protein</fullName>
    </recommendedName>
</protein>
<dbReference type="EMBL" id="CADILE010000002">
    <property type="protein sequence ID" value="CAB3837194.1"/>
    <property type="molecule type" value="Genomic_DNA"/>
</dbReference>
<dbReference type="Proteomes" id="UP000494122">
    <property type="component" value="Unassembled WGS sequence"/>
</dbReference>
<dbReference type="NCBIfam" id="TIGR02601">
    <property type="entry name" value="autotrns_rpt"/>
    <property type="match status" value="3"/>
</dbReference>
<dbReference type="InterPro" id="IPR005546">
    <property type="entry name" value="Autotransporte_beta"/>
</dbReference>
<dbReference type="Pfam" id="PF13018">
    <property type="entry name" value="ESPR"/>
    <property type="match status" value="1"/>
</dbReference>
<dbReference type="Pfam" id="PF12951">
    <property type="entry name" value="PATR"/>
    <property type="match status" value="3"/>
</dbReference>
<dbReference type="NCBIfam" id="TIGR01414">
    <property type="entry name" value="autotrans_barl"/>
    <property type="match status" value="1"/>
</dbReference>
<dbReference type="RefSeq" id="WP_175183106.1">
    <property type="nucleotide sequence ID" value="NZ_CADILE010000002.1"/>
</dbReference>
<dbReference type="Gene3D" id="2.160.20.20">
    <property type="match status" value="1"/>
</dbReference>
<dbReference type="GO" id="GO:0019867">
    <property type="term" value="C:outer membrane"/>
    <property type="evidence" value="ECO:0007669"/>
    <property type="project" value="InterPro"/>
</dbReference>
<sequence>MNHIYRLVWNRRLRVWQAASELASQARAGGISPGPVLPCLPRRHALGAALALALAGTGGAAQADCIRAGLLVQCASPANPVTPSYADATNNLQVTVTGTGSLGVMPPGGGTALSLTGSNVTVSNDGRIDPNPLGVNSAGSTGVFVGNSSAGVTRVTNGVTGTIVGVTPGVGGGSSLPSLLGMALAVQNGSGGTSYLTNAGMISSRDVDGTVTAAADKAVIAAYGGARVEFVNDRTGTIVGRVAFEAAGIPGEGHSFTNAGTIVGGVSLGQGGNNTFTAVSGSVVFRGSGSSSADLPVAGQPGLAFASAGTVDGGVGGGNTLVLQNALPSAGTGSGTGGAVTAISGLNYVNFQNLRINSGSWILQDSPLVSGGSVTLNGGLATLQHGAMLGLGPINANGGAIAAAGVPGALSMSNDFVLGPGGLTVTGANGMTLSGTLSGAGGLSLTGSGTVILTGAGNHAGGTFVQAGTLQIGNGANSGSLAGDADIAAGAALVFNRGDTIRFDGILRGAGQVRQAGAGTLVLAGENAFAGTTVVDSGTLQVGDGGNRGSLSGNIVNNANLRFDRADDAVYAGAISGAGATTKLGAGTLALTGDSSAYTGATQVAAGTLQVDGKLGGQVLAASGSTLSGSGTLGGVTIASGATLAPGSANLPTGRMNVQGDLTFQPGAVYRVATTPDGLASSVRVAGSANLAGSVLHIGQNGNYAPATVYSILTADNGVQGRFDSVSSNLAFLTPSLAYDSQRVDLVVSLKQVPSDGGGSRPIQFVDAAASANQRAVARALQSLAPDSALYRHVLNLPDGMPAQAFNALSGEAHASAMSILQGATGAMAQMPLSRLRANLGAGWAPGAPMAQLGRGDAASLPQSNAQPLWTQVFGNWSTLGGDGNAARTTQTDSGVILGGDVAVGAQWRLGGALGYTNSRSRTSDRASSADVDSYSVTLYGGRAFEAGAGRINLSLGAAYTWHDVDTRRSTAAAGLDQTLKAGYGASTGQVFGELGYAMPLNDRITLEPFVGANFSDLRTRGFSESGGDAALRGESGRSRITTTTLGLHARSDFESAGARGAVRGTLGWRHAFGDRNPLSTMSFVQGGDAFSVTGAPVARDAAVVELGVGIDVSKRTTVSALYGGQFGDGNRQNTGSLEVRYRF</sequence>
<feature type="domain" description="Autotransporter" evidence="3">
    <location>
        <begin position="862"/>
        <end position="1144"/>
    </location>
</feature>
<reference evidence="4 5" key="1">
    <citation type="submission" date="2020-04" db="EMBL/GenBank/DDBJ databases">
        <authorList>
            <person name="De Canck E."/>
        </authorList>
    </citation>
    <scope>NUCLEOTIDE SEQUENCE [LARGE SCALE GENOMIC DNA]</scope>
    <source>
        <strain evidence="4 5">LMG 3328</strain>
    </source>
</reference>
<dbReference type="InterPro" id="IPR024973">
    <property type="entry name" value="ESPR"/>
</dbReference>
<dbReference type="InterPro" id="IPR013425">
    <property type="entry name" value="Autotrns_rpt"/>
</dbReference>
<dbReference type="Pfam" id="PF03797">
    <property type="entry name" value="Autotransporter"/>
    <property type="match status" value="1"/>
</dbReference>
<dbReference type="SMART" id="SM00869">
    <property type="entry name" value="Autotransporter"/>
    <property type="match status" value="1"/>
</dbReference>
<dbReference type="AlphaFoldDB" id="A0A6S7D8S3"/>
<dbReference type="SUPFAM" id="SSF51126">
    <property type="entry name" value="Pectin lyase-like"/>
    <property type="match status" value="1"/>
</dbReference>
<name>A0A6S7D8S3_9BURK</name>
<accession>A0A6S7D8S3</accession>
<evidence type="ECO:0000313" key="5">
    <source>
        <dbReference type="Proteomes" id="UP000494122"/>
    </source>
</evidence>
<dbReference type="PROSITE" id="PS51208">
    <property type="entry name" value="AUTOTRANSPORTER"/>
    <property type="match status" value="1"/>
</dbReference>
<proteinExistence type="predicted"/>
<dbReference type="InterPro" id="IPR006315">
    <property type="entry name" value="OM_autotransptr_brl_dom"/>
</dbReference>
<gene>
    <name evidence="4" type="ORF">LMG3328_01075</name>
</gene>
<keyword evidence="2" id="KW-0843">Virulence</keyword>
<evidence type="ECO:0000259" key="3">
    <source>
        <dbReference type="PROSITE" id="PS51208"/>
    </source>
</evidence>
<dbReference type="SUPFAM" id="SSF103515">
    <property type="entry name" value="Autotransporter"/>
    <property type="match status" value="1"/>
</dbReference>
<evidence type="ECO:0000256" key="1">
    <source>
        <dbReference type="ARBA" id="ARBA00022729"/>
    </source>
</evidence>
<dbReference type="InterPro" id="IPR011050">
    <property type="entry name" value="Pectin_lyase_fold/virulence"/>
</dbReference>
<evidence type="ECO:0000256" key="2">
    <source>
        <dbReference type="ARBA" id="ARBA00023026"/>
    </source>
</evidence>
<organism evidence="4 5">
    <name type="scientific">Achromobacter ruhlandii</name>
    <dbReference type="NCBI Taxonomy" id="72557"/>
    <lineage>
        <taxon>Bacteria</taxon>
        <taxon>Pseudomonadati</taxon>
        <taxon>Pseudomonadota</taxon>
        <taxon>Betaproteobacteria</taxon>
        <taxon>Burkholderiales</taxon>
        <taxon>Alcaligenaceae</taxon>
        <taxon>Achromobacter</taxon>
    </lineage>
</organism>
<evidence type="ECO:0000313" key="4">
    <source>
        <dbReference type="EMBL" id="CAB3837194.1"/>
    </source>
</evidence>
<dbReference type="InterPro" id="IPR012332">
    <property type="entry name" value="Autotransporter_pectin_lyase_C"/>
</dbReference>
<keyword evidence="1" id="KW-0732">Signal</keyword>
<dbReference type="InterPro" id="IPR036709">
    <property type="entry name" value="Autotransporte_beta_dom_sf"/>
</dbReference>
<dbReference type="Gene3D" id="2.40.128.130">
    <property type="entry name" value="Autotransporter beta-domain"/>
    <property type="match status" value="1"/>
</dbReference>